<reference evidence="4" key="1">
    <citation type="submission" date="2018-05" db="EMBL/GenBank/DDBJ databases">
        <authorList>
            <person name="Lanie J.A."/>
            <person name="Ng W.-L."/>
            <person name="Kazmierczak K.M."/>
            <person name="Andrzejewski T.M."/>
            <person name="Davidsen T.M."/>
            <person name="Wayne K.J."/>
            <person name="Tettelin H."/>
            <person name="Glass J.I."/>
            <person name="Rusch D."/>
            <person name="Podicherti R."/>
            <person name="Tsui H.-C.T."/>
            <person name="Winkler M.E."/>
        </authorList>
    </citation>
    <scope>NUCLEOTIDE SEQUENCE</scope>
</reference>
<dbReference type="EMBL" id="UINC01007343">
    <property type="protein sequence ID" value="SVA32795.1"/>
    <property type="molecule type" value="Genomic_DNA"/>
</dbReference>
<feature type="domain" description="Amine oxidase" evidence="3">
    <location>
        <begin position="153"/>
        <end position="475"/>
    </location>
</feature>
<evidence type="ECO:0000313" key="4">
    <source>
        <dbReference type="EMBL" id="SVA32795.1"/>
    </source>
</evidence>
<accession>A0A381UXF7</accession>
<dbReference type="InterPro" id="IPR050281">
    <property type="entry name" value="Flavin_monoamine_oxidase"/>
</dbReference>
<dbReference type="AlphaFoldDB" id="A0A381UXF7"/>
<evidence type="ECO:0000256" key="1">
    <source>
        <dbReference type="ARBA" id="ARBA00005995"/>
    </source>
</evidence>
<feature type="domain" description="Amine oxidase" evidence="3">
    <location>
        <begin position="69"/>
        <end position="137"/>
    </location>
</feature>
<dbReference type="InterPro" id="IPR036188">
    <property type="entry name" value="FAD/NAD-bd_sf"/>
</dbReference>
<dbReference type="SUPFAM" id="SSF54373">
    <property type="entry name" value="FAD-linked reductases, C-terminal domain"/>
    <property type="match status" value="1"/>
</dbReference>
<dbReference type="InterPro" id="IPR002937">
    <property type="entry name" value="Amino_oxidase"/>
</dbReference>
<comment type="similarity">
    <text evidence="1">Belongs to the flavin monoamine oxidase family.</text>
</comment>
<dbReference type="SUPFAM" id="SSF51905">
    <property type="entry name" value="FAD/NAD(P)-binding domain"/>
    <property type="match status" value="2"/>
</dbReference>
<proteinExistence type="inferred from homology"/>
<dbReference type="GO" id="GO:0016491">
    <property type="term" value="F:oxidoreductase activity"/>
    <property type="evidence" value="ECO:0007669"/>
    <property type="project" value="InterPro"/>
</dbReference>
<sequence length="477" mass="51658">MMTDVSGGSDGRSVVKSNTHIPYSPLRSRREVLAGLSSLVLATTLGCGRGDRTTTPPLTTTSKLPALFDHRITRWGQDPWSRGSYSYLGPGASSATRRMLARPIDNRLFFAGEATDTEHPATVHGALASGQRAAIEIQEASKPGLIVVIGAGVAGLGAARDLTAAGREVVVLESRQRIGGRVWSDTVGGAPVDLGGSWLHGLRDNPLTDLAASLDIDLIRTDYEDAVLFDADGRLVDWSNLDHLYDLVEDMLSSSRSTKSMATAVDELRRQVEDEDRRHLEYVLASEIDHWFAAGPEDLAFSGVHEGGWSRGGDAVPATSYRPIIEHLATGLDVRLGHPVSEVIRTESGIRITTEETEFHGGAVVITVPLGVLQAGTIRFDPALPTVKSTAIQTLGMGTMDKVVLHFEEPFWDPDVDLIAYASSEPGRFIEWYNAIPWTGHPILVGFNAGRPAVEVESWSDERILTASLDVLGRLRW</sequence>
<dbReference type="PANTHER" id="PTHR10742:SF386">
    <property type="entry name" value="LYSINE-SPECIFIC HISTONE DEMETHYLASE 1A"/>
    <property type="match status" value="1"/>
</dbReference>
<dbReference type="Gene3D" id="3.50.50.60">
    <property type="entry name" value="FAD/NAD(P)-binding domain"/>
    <property type="match status" value="2"/>
</dbReference>
<gene>
    <name evidence="4" type="ORF">METZ01_LOCUS85649</name>
</gene>
<protein>
    <recommendedName>
        <fullName evidence="3">Amine oxidase domain-containing protein</fullName>
    </recommendedName>
</protein>
<organism evidence="4">
    <name type="scientific">marine metagenome</name>
    <dbReference type="NCBI Taxonomy" id="408172"/>
    <lineage>
        <taxon>unclassified sequences</taxon>
        <taxon>metagenomes</taxon>
        <taxon>ecological metagenomes</taxon>
    </lineage>
</organism>
<keyword evidence="2" id="KW-0560">Oxidoreductase</keyword>
<dbReference type="Gene3D" id="3.90.660.10">
    <property type="match status" value="1"/>
</dbReference>
<evidence type="ECO:0000256" key="2">
    <source>
        <dbReference type="ARBA" id="ARBA00023002"/>
    </source>
</evidence>
<name>A0A381UXF7_9ZZZZ</name>
<dbReference type="PANTHER" id="PTHR10742">
    <property type="entry name" value="FLAVIN MONOAMINE OXIDASE"/>
    <property type="match status" value="1"/>
</dbReference>
<dbReference type="Pfam" id="PF01593">
    <property type="entry name" value="Amino_oxidase"/>
    <property type="match status" value="2"/>
</dbReference>
<evidence type="ECO:0000259" key="3">
    <source>
        <dbReference type="Pfam" id="PF01593"/>
    </source>
</evidence>